<dbReference type="SUPFAM" id="SSF117281">
    <property type="entry name" value="Kelch motif"/>
    <property type="match status" value="1"/>
</dbReference>
<evidence type="ECO:0000256" key="1">
    <source>
        <dbReference type="ARBA" id="ARBA00022441"/>
    </source>
</evidence>
<organism evidence="3 4">
    <name type="scientific">Tribonema minus</name>
    <dbReference type="NCBI Taxonomy" id="303371"/>
    <lineage>
        <taxon>Eukaryota</taxon>
        <taxon>Sar</taxon>
        <taxon>Stramenopiles</taxon>
        <taxon>Ochrophyta</taxon>
        <taxon>PX clade</taxon>
        <taxon>Xanthophyceae</taxon>
        <taxon>Tribonematales</taxon>
        <taxon>Tribonemataceae</taxon>
        <taxon>Tribonema</taxon>
    </lineage>
</organism>
<dbReference type="Pfam" id="PF24681">
    <property type="entry name" value="Kelch_KLHDC2_KLHL20_DRC7"/>
    <property type="match status" value="1"/>
</dbReference>
<name>A0A836CNF1_9STRA</name>
<dbReference type="Proteomes" id="UP000664859">
    <property type="component" value="Unassembled WGS sequence"/>
</dbReference>
<comment type="caution">
    <text evidence="3">The sequence shown here is derived from an EMBL/GenBank/DDBJ whole genome shotgun (WGS) entry which is preliminary data.</text>
</comment>
<reference evidence="3" key="1">
    <citation type="submission" date="2021-02" db="EMBL/GenBank/DDBJ databases">
        <title>First Annotated Genome of the Yellow-green Alga Tribonema minus.</title>
        <authorList>
            <person name="Mahan K.M."/>
        </authorList>
    </citation>
    <scope>NUCLEOTIDE SEQUENCE</scope>
    <source>
        <strain evidence="3">UTEX B ZZ1240</strain>
    </source>
</reference>
<keyword evidence="4" id="KW-1185">Reference proteome</keyword>
<dbReference type="InterPro" id="IPR015915">
    <property type="entry name" value="Kelch-typ_b-propeller"/>
</dbReference>
<dbReference type="OrthoDB" id="10251809at2759"/>
<dbReference type="EMBL" id="JAFCMP010000001">
    <property type="protein sequence ID" value="KAG5192970.1"/>
    <property type="molecule type" value="Genomic_DNA"/>
</dbReference>
<protein>
    <submittedName>
        <fullName evidence="3">Uncharacterized protein</fullName>
    </submittedName>
</protein>
<evidence type="ECO:0000256" key="2">
    <source>
        <dbReference type="ARBA" id="ARBA00022737"/>
    </source>
</evidence>
<dbReference type="PANTHER" id="PTHR46093">
    <property type="entry name" value="ACYL-COA-BINDING DOMAIN-CONTAINING PROTEIN 5"/>
    <property type="match status" value="1"/>
</dbReference>
<gene>
    <name evidence="3" type="ORF">JKP88DRAFT_240623</name>
</gene>
<proteinExistence type="predicted"/>
<dbReference type="Gene3D" id="2.120.10.80">
    <property type="entry name" value="Kelch-type beta propeller"/>
    <property type="match status" value="1"/>
</dbReference>
<dbReference type="AlphaFoldDB" id="A0A836CNF1"/>
<keyword evidence="1" id="KW-0880">Kelch repeat</keyword>
<evidence type="ECO:0000313" key="3">
    <source>
        <dbReference type="EMBL" id="KAG5192970.1"/>
    </source>
</evidence>
<sequence length="331" mass="33214">MAAARGIPEAPAPRSQHSATPDLAANRIWIFGGAATDGTYLNDLHAWDASQMCWSGPVATTGLPPAPRGGHVAALHANTLWVFAGTAAALSPSLARPRLLNDVHALDLATLQWRSVSPRGAAPPPPPPPPPRAFAAAALLPSLGALVVTGGAAAASPRALRDAWLLDLRPQSCGAWRQLAPLPADLSTGAPSPRAYHTLAASADDSHVMALGGVTADAEAAAAAAVAAAPYVESLAIGDGGDTTWLQRDATAAAPACASAALEVLAPASSLQRYAAAAAQAGDLLYEFGGYVAAGGAGGVLGDASLRVRRLVRQGPEAPLCAHLVEVIAAA</sequence>
<dbReference type="PANTHER" id="PTHR46093:SF3">
    <property type="entry name" value="ACYL-COA-BINDING DOMAIN-CONTAINING PROTEIN 4"/>
    <property type="match status" value="1"/>
</dbReference>
<accession>A0A836CNF1</accession>
<keyword evidence="2" id="KW-0677">Repeat</keyword>
<evidence type="ECO:0000313" key="4">
    <source>
        <dbReference type="Proteomes" id="UP000664859"/>
    </source>
</evidence>